<comment type="caution">
    <text evidence="1">The sequence shown here is derived from an EMBL/GenBank/DDBJ whole genome shotgun (WGS) entry which is preliminary data.</text>
</comment>
<sequence length="121" mass="13212">MIKMQLTGATDTGGWHWDGCRWISGRSWIEPFTHPAIEHVMVTTPESGQSCLIVREAASGRQPVTKIRRVMSDPGYRREVEEADAWPLQAVRVEMAAGHGVRITCGERGVAPSTSTPPAAS</sequence>
<evidence type="ECO:0000313" key="2">
    <source>
        <dbReference type="Proteomes" id="UP000236520"/>
    </source>
</evidence>
<gene>
    <name evidence="1" type="ORF">SMF913_13501</name>
</gene>
<reference evidence="1 2" key="1">
    <citation type="submission" date="2015-09" db="EMBL/GenBank/DDBJ databases">
        <title>Genome sequence, genome mining and natural product profiling of a biocontrol bacterium Streptomyces malaysiensis F913.</title>
        <authorList>
            <person name="Xu Y."/>
            <person name="Wei J."/>
            <person name="Xie J."/>
            <person name="Li T."/>
            <person name="Zhou Z."/>
        </authorList>
    </citation>
    <scope>NUCLEOTIDE SEQUENCE [LARGE SCALE GENOMIC DNA]</scope>
    <source>
        <strain evidence="1 2">F913</strain>
    </source>
</reference>
<protein>
    <submittedName>
        <fullName evidence="1">Uncharacterized protein</fullName>
    </submittedName>
</protein>
<name>A0A2J7ZB30_STRMQ</name>
<dbReference type="RefSeq" id="WP_102934696.1">
    <property type="nucleotide sequence ID" value="NZ_LJIW01000001.1"/>
</dbReference>
<accession>A0A2J7ZB30</accession>
<dbReference type="AlphaFoldDB" id="A0A2J7ZB30"/>
<organism evidence="1 2">
    <name type="scientific">Streptomyces malaysiensis</name>
    <dbReference type="NCBI Taxonomy" id="92644"/>
    <lineage>
        <taxon>Bacteria</taxon>
        <taxon>Bacillati</taxon>
        <taxon>Actinomycetota</taxon>
        <taxon>Actinomycetes</taxon>
        <taxon>Kitasatosporales</taxon>
        <taxon>Streptomycetaceae</taxon>
        <taxon>Streptomyces</taxon>
        <taxon>Streptomyces violaceusniger group</taxon>
    </lineage>
</organism>
<dbReference type="Proteomes" id="UP000236520">
    <property type="component" value="Unassembled WGS sequence"/>
</dbReference>
<evidence type="ECO:0000313" key="1">
    <source>
        <dbReference type="EMBL" id="PNG97476.1"/>
    </source>
</evidence>
<proteinExistence type="predicted"/>
<dbReference type="EMBL" id="LJIW01000001">
    <property type="protein sequence ID" value="PNG97476.1"/>
    <property type="molecule type" value="Genomic_DNA"/>
</dbReference>
<keyword evidence="2" id="KW-1185">Reference proteome</keyword>